<reference evidence="3" key="1">
    <citation type="journal article" date="2019" name="Int. J. Syst. Evol. Microbiol.">
        <title>The Global Catalogue of Microorganisms (GCM) 10K type strain sequencing project: providing services to taxonomists for standard genome sequencing and annotation.</title>
        <authorList>
            <consortium name="The Broad Institute Genomics Platform"/>
            <consortium name="The Broad Institute Genome Sequencing Center for Infectious Disease"/>
            <person name="Wu L."/>
            <person name="Ma J."/>
        </authorList>
    </citation>
    <scope>NUCLEOTIDE SEQUENCE [LARGE SCALE GENOMIC DNA]</scope>
    <source>
        <strain evidence="3">CECT 7131</strain>
    </source>
</reference>
<comment type="caution">
    <text evidence="2">The sequence shown here is derived from an EMBL/GenBank/DDBJ whole genome shotgun (WGS) entry which is preliminary data.</text>
</comment>
<protein>
    <submittedName>
        <fullName evidence="2">Alkaline phosphatase</fullName>
        <ecNumber evidence="2">3.1.3.1</ecNumber>
    </submittedName>
</protein>
<dbReference type="PANTHER" id="PTHR11596:SF5">
    <property type="entry name" value="ALKALINE PHOSPHATASE"/>
    <property type="match status" value="1"/>
</dbReference>
<dbReference type="Gene3D" id="3.40.720.10">
    <property type="entry name" value="Alkaline Phosphatase, subunit A"/>
    <property type="match status" value="1"/>
</dbReference>
<dbReference type="GO" id="GO:0004035">
    <property type="term" value="F:alkaline phosphatase activity"/>
    <property type="evidence" value="ECO:0007669"/>
    <property type="project" value="UniProtKB-EC"/>
</dbReference>
<sequence>MPRLQTSPTLTEMSLAALNKLNADPDGLYLMIEGRAVDRAEHANNLGRTIEDYIEFNAAVQSVIDYVNSPGSKATFEDTLLIVTADHDHLPFGPECETIPFQRVQEDRNGDGVPEYQWFGKGHSNQLVPPFATGAGADQVLNLATRVDSVFDAAGHSIAGSGRSYTDQAELRKFLLGQVEQPDAAAPEAPVDWNAIAAQVTRASCPGPPRGQSRASSAST</sequence>
<evidence type="ECO:0000313" key="2">
    <source>
        <dbReference type="EMBL" id="MDN3565748.1"/>
    </source>
</evidence>
<evidence type="ECO:0000256" key="1">
    <source>
        <dbReference type="ARBA" id="ARBA00022553"/>
    </source>
</evidence>
<dbReference type="InterPro" id="IPR017850">
    <property type="entry name" value="Alkaline_phosphatase_core_sf"/>
</dbReference>
<keyword evidence="2" id="KW-0378">Hydrolase</keyword>
<gene>
    <name evidence="2" type="ORF">QWZ14_15370</name>
</gene>
<keyword evidence="3" id="KW-1185">Reference proteome</keyword>
<accession>A0ABT8A7F7</accession>
<dbReference type="Pfam" id="PF00245">
    <property type="entry name" value="Alk_phosphatase"/>
    <property type="match status" value="1"/>
</dbReference>
<dbReference type="Proteomes" id="UP001529369">
    <property type="component" value="Unassembled WGS sequence"/>
</dbReference>
<dbReference type="InterPro" id="IPR001952">
    <property type="entry name" value="Alkaline_phosphatase"/>
</dbReference>
<dbReference type="EMBL" id="JAUFPN010000153">
    <property type="protein sequence ID" value="MDN3565748.1"/>
    <property type="molecule type" value="Genomic_DNA"/>
</dbReference>
<dbReference type="EC" id="3.1.3.1" evidence="2"/>
<dbReference type="RefSeq" id="WP_290317611.1">
    <property type="nucleotide sequence ID" value="NZ_JAUFPN010000153.1"/>
</dbReference>
<keyword evidence="1" id="KW-0597">Phosphoprotein</keyword>
<name>A0ABT8A7F7_9PROT</name>
<organism evidence="2 3">
    <name type="scientific">Paeniroseomonas aquatica</name>
    <dbReference type="NCBI Taxonomy" id="373043"/>
    <lineage>
        <taxon>Bacteria</taxon>
        <taxon>Pseudomonadati</taxon>
        <taxon>Pseudomonadota</taxon>
        <taxon>Alphaproteobacteria</taxon>
        <taxon>Acetobacterales</taxon>
        <taxon>Acetobacteraceae</taxon>
        <taxon>Paeniroseomonas</taxon>
    </lineage>
</organism>
<proteinExistence type="predicted"/>
<dbReference type="SUPFAM" id="SSF53649">
    <property type="entry name" value="Alkaline phosphatase-like"/>
    <property type="match status" value="1"/>
</dbReference>
<dbReference type="PANTHER" id="PTHR11596">
    <property type="entry name" value="ALKALINE PHOSPHATASE"/>
    <property type="match status" value="1"/>
</dbReference>
<evidence type="ECO:0000313" key="3">
    <source>
        <dbReference type="Proteomes" id="UP001529369"/>
    </source>
</evidence>